<dbReference type="InterPro" id="IPR050625">
    <property type="entry name" value="ParA/MinD_ATPase"/>
</dbReference>
<dbReference type="EMBL" id="VYSG01000001">
    <property type="protein sequence ID" value="NEG69842.1"/>
    <property type="molecule type" value="Genomic_DNA"/>
</dbReference>
<dbReference type="GO" id="GO:0005524">
    <property type="term" value="F:ATP binding"/>
    <property type="evidence" value="ECO:0007669"/>
    <property type="project" value="TreeGrafter"/>
</dbReference>
<feature type="region of interest" description="Disordered" evidence="1">
    <location>
        <begin position="261"/>
        <end position="302"/>
    </location>
</feature>
<comment type="caution">
    <text evidence="2">The sequence shown here is derived from an EMBL/GenBank/DDBJ whole genome shotgun (WGS) entry which is preliminary data.</text>
</comment>
<reference evidence="2 3" key="1">
    <citation type="submission" date="2019-09" db="EMBL/GenBank/DDBJ databases">
        <title>Phylogenetic characterization of a novel taxon of the genus Bifidobacterium: Bifidobacterium choloepi sp. nov.</title>
        <authorList>
            <person name="Modesto M."/>
            <person name="Satti M."/>
        </authorList>
    </citation>
    <scope>NUCLEOTIDE SEQUENCE [LARGE SCALE GENOMIC DNA]</scope>
    <source>
        <strain evidence="2 3">BRDM6</strain>
    </source>
</reference>
<keyword evidence="3" id="KW-1185">Reference proteome</keyword>
<dbReference type="GO" id="GO:0051782">
    <property type="term" value="P:negative regulation of cell division"/>
    <property type="evidence" value="ECO:0007669"/>
    <property type="project" value="TreeGrafter"/>
</dbReference>
<dbReference type="PANTHER" id="PTHR43384">
    <property type="entry name" value="SEPTUM SITE-DETERMINING PROTEIN MIND HOMOLOG, CHLOROPLASTIC-RELATED"/>
    <property type="match status" value="1"/>
</dbReference>
<accession>A0A6I5NM77</accession>
<dbReference type="GO" id="GO:0005829">
    <property type="term" value="C:cytosol"/>
    <property type="evidence" value="ECO:0007669"/>
    <property type="project" value="TreeGrafter"/>
</dbReference>
<dbReference type="GO" id="GO:0009898">
    <property type="term" value="C:cytoplasmic side of plasma membrane"/>
    <property type="evidence" value="ECO:0007669"/>
    <property type="project" value="TreeGrafter"/>
</dbReference>
<dbReference type="Gene3D" id="3.40.50.300">
    <property type="entry name" value="P-loop containing nucleotide triphosphate hydrolases"/>
    <property type="match status" value="1"/>
</dbReference>
<dbReference type="GO" id="GO:0016887">
    <property type="term" value="F:ATP hydrolysis activity"/>
    <property type="evidence" value="ECO:0007669"/>
    <property type="project" value="TreeGrafter"/>
</dbReference>
<protein>
    <recommendedName>
        <fullName evidence="4">P-loop NTPase</fullName>
    </recommendedName>
</protein>
<dbReference type="PANTHER" id="PTHR43384:SF11">
    <property type="entry name" value="SEPTUM SITE DETERMINING PROTEIN"/>
    <property type="match status" value="1"/>
</dbReference>
<feature type="compositionally biased region" description="Pro residues" evidence="1">
    <location>
        <begin position="32"/>
        <end position="50"/>
    </location>
</feature>
<evidence type="ECO:0000313" key="2">
    <source>
        <dbReference type="EMBL" id="NEG69842.1"/>
    </source>
</evidence>
<evidence type="ECO:0008006" key="4">
    <source>
        <dbReference type="Google" id="ProtNLM"/>
    </source>
</evidence>
<name>A0A6I5NM77_9BIFI</name>
<feature type="region of interest" description="Disordered" evidence="1">
    <location>
        <begin position="1"/>
        <end position="71"/>
    </location>
</feature>
<dbReference type="InterPro" id="IPR027417">
    <property type="entry name" value="P-loop_NTPase"/>
</dbReference>
<organism evidence="2 3">
    <name type="scientific">Bifidobacterium choloepi</name>
    <dbReference type="NCBI Taxonomy" id="2614131"/>
    <lineage>
        <taxon>Bacteria</taxon>
        <taxon>Bacillati</taxon>
        <taxon>Actinomycetota</taxon>
        <taxon>Actinomycetes</taxon>
        <taxon>Bifidobacteriales</taxon>
        <taxon>Bifidobacteriaceae</taxon>
        <taxon>Bifidobacterium</taxon>
    </lineage>
</organism>
<sequence length="388" mass="39992">MSTTPATPMAPTMPMTPTTPATPTRARKSPSPAMPSPNMPFPDTPSPNTPFPDMSFPDTMPAMPAAPAAPDDGTSGNVVVLTSATGGAGTSTFAAMLATALADRPGDETVPRVALVDADIGTASGGLDVLLGAERENGLRWHDVHAPLGTLDGAALWHDLPVWHDGVRLLAFGPWQSGEPPAWWDIHAAVTALAGWCAIVVVDAGRGALLREVPALAAAVQVPVVQLSVLGAARGRMQLEWLAAGIPDAVVHRAVLAEAEHDGKARHAGNAASGGGGRDGHDDRDGRAGRAGRDDRNGIGDRDGTARRMLIIGAEPFGSSRGRGALSPDALGDYLGHTVHGPLLADPQLALDMLEGRGLAGMSRRQRRVLDGIAGLVLDLCGIEGGRR</sequence>
<dbReference type="Proteomes" id="UP000469292">
    <property type="component" value="Unassembled WGS sequence"/>
</dbReference>
<feature type="compositionally biased region" description="Low complexity" evidence="1">
    <location>
        <begin position="1"/>
        <end position="24"/>
    </location>
</feature>
<feature type="compositionally biased region" description="Basic and acidic residues" evidence="1">
    <location>
        <begin position="278"/>
        <end position="302"/>
    </location>
</feature>
<proteinExistence type="predicted"/>
<dbReference type="AlphaFoldDB" id="A0A6I5NM77"/>
<evidence type="ECO:0000313" key="3">
    <source>
        <dbReference type="Proteomes" id="UP000469292"/>
    </source>
</evidence>
<dbReference type="RefSeq" id="WP_163227368.1">
    <property type="nucleotide sequence ID" value="NZ_VYSG01000001.1"/>
</dbReference>
<evidence type="ECO:0000256" key="1">
    <source>
        <dbReference type="SAM" id="MobiDB-lite"/>
    </source>
</evidence>
<dbReference type="SUPFAM" id="SSF52540">
    <property type="entry name" value="P-loop containing nucleoside triphosphate hydrolases"/>
    <property type="match status" value="1"/>
</dbReference>
<feature type="compositionally biased region" description="Low complexity" evidence="1">
    <location>
        <begin position="57"/>
        <end position="71"/>
    </location>
</feature>
<gene>
    <name evidence="2" type="ORF">F6S87_04335</name>
</gene>